<comment type="caution">
    <text evidence="4">The sequence shown here is derived from an EMBL/GenBank/DDBJ whole genome shotgun (WGS) entry which is preliminary data.</text>
</comment>
<dbReference type="InterPro" id="IPR036249">
    <property type="entry name" value="Thioredoxin-like_sf"/>
</dbReference>
<dbReference type="Pfam" id="PF13905">
    <property type="entry name" value="Thioredoxin_8"/>
    <property type="match status" value="1"/>
</dbReference>
<dbReference type="CDD" id="cd14951">
    <property type="entry name" value="NHL-2_like"/>
    <property type="match status" value="1"/>
</dbReference>
<dbReference type="InterPro" id="IPR011042">
    <property type="entry name" value="6-blade_b-propeller_TolB-like"/>
</dbReference>
<dbReference type="InterPro" id="IPR045302">
    <property type="entry name" value="NHL2_NHL_rpt_dom"/>
</dbReference>
<gene>
    <name evidence="4" type="ORF">ENS64_16955</name>
</gene>
<dbReference type="SUPFAM" id="SSF52833">
    <property type="entry name" value="Thioredoxin-like"/>
    <property type="match status" value="1"/>
</dbReference>
<dbReference type="InterPro" id="IPR001258">
    <property type="entry name" value="NHL_repeat"/>
</dbReference>
<reference evidence="4" key="1">
    <citation type="journal article" date="2020" name="mSystems">
        <title>Genome- and Community-Level Interaction Insights into Carbon Utilization and Element Cycling Functions of Hydrothermarchaeota in Hydrothermal Sediment.</title>
        <authorList>
            <person name="Zhou Z."/>
            <person name="Liu Y."/>
            <person name="Xu W."/>
            <person name="Pan J."/>
            <person name="Luo Z.H."/>
            <person name="Li M."/>
        </authorList>
    </citation>
    <scope>NUCLEOTIDE SEQUENCE [LARGE SCALE GENOMIC DNA]</scope>
    <source>
        <strain evidence="4">SpSt-508</strain>
    </source>
</reference>
<dbReference type="Pfam" id="PF01436">
    <property type="entry name" value="NHL"/>
    <property type="match status" value="1"/>
</dbReference>
<feature type="domain" description="Thioredoxin" evidence="3">
    <location>
        <begin position="99"/>
        <end position="250"/>
    </location>
</feature>
<feature type="compositionally biased region" description="Basic and acidic residues" evidence="2">
    <location>
        <begin position="71"/>
        <end position="82"/>
    </location>
</feature>
<dbReference type="Gene3D" id="2.120.10.30">
    <property type="entry name" value="TolB, C-terminal domain"/>
    <property type="match status" value="3"/>
</dbReference>
<accession>A0A7C4LNL2</accession>
<dbReference type="InterPro" id="IPR013766">
    <property type="entry name" value="Thioredoxin_domain"/>
</dbReference>
<proteinExistence type="predicted"/>
<evidence type="ECO:0000256" key="1">
    <source>
        <dbReference type="ARBA" id="ARBA00022737"/>
    </source>
</evidence>
<name>A0A7C4LNL2_9PLAN</name>
<evidence type="ECO:0000259" key="3">
    <source>
        <dbReference type="PROSITE" id="PS51352"/>
    </source>
</evidence>
<organism evidence="4">
    <name type="scientific">Schlesneria paludicola</name>
    <dbReference type="NCBI Taxonomy" id="360056"/>
    <lineage>
        <taxon>Bacteria</taxon>
        <taxon>Pseudomonadati</taxon>
        <taxon>Planctomycetota</taxon>
        <taxon>Planctomycetia</taxon>
        <taxon>Planctomycetales</taxon>
        <taxon>Planctomycetaceae</taxon>
        <taxon>Schlesneria</taxon>
    </lineage>
</organism>
<dbReference type="Gene3D" id="3.40.30.10">
    <property type="entry name" value="Glutaredoxin"/>
    <property type="match status" value="1"/>
</dbReference>
<dbReference type="PANTHER" id="PTHR46388:SF2">
    <property type="entry name" value="NHL REPEAT-CONTAINING PROTEIN 2"/>
    <property type="match status" value="1"/>
</dbReference>
<dbReference type="SUPFAM" id="SSF101898">
    <property type="entry name" value="NHL repeat"/>
    <property type="match status" value="1"/>
</dbReference>
<dbReference type="EMBL" id="DSVQ01000019">
    <property type="protein sequence ID" value="HGT40936.1"/>
    <property type="molecule type" value="Genomic_DNA"/>
</dbReference>
<protein>
    <submittedName>
        <fullName evidence="4">Redoxin domain-containing protein</fullName>
    </submittedName>
</protein>
<keyword evidence="1" id="KW-0677">Repeat</keyword>
<sequence>MPTVTSPPCSPRRDVWQRRSWRHREDGLHHPGWLLNQGRRSLQCWSLLAAVVLWAATSVSAQPSSPTDSADPARKSAAESAKKKGPAQVAKQPAARPNDIPPNPFPNRIPAADLTGGVEWLNTAGPLSLKQLRGKVVLLDFWTFCCINCIHVIPELKFLEAKYPHELVVIGVHSAKFDNEKESGNIRQAILRYEIEHPVVNDAEMILWRKFGVNSWPTLVLIDPEGFYCGYVSGEGNRDLLDGVIQKVIAHHRAKGTLDETPLRFALERDKEQASPLRFPGKVLADEASQRLFIADSNHNRIVVATLDGKLLDVIGSGRIGNADGSYAEAQFDHPQGMALVGETLYVADTENHLLRKVDLQAKQVATLAGTGEQGYLRAGRFKLREVGLNSPWDLLHLNGVLYICMAGPHQIWSHQLGSNWIQPYAGSGREDIRNGSLQEAALAQPSGIATDGTHLYVCDSEGSAIRKITTLPGNNLQDPAGEVTTVVGTSNLPNGRSLFEFGDVDGVGKEVRLQHPLGIVFHDGGLFVADSYNHKIKHIDLKKRKCTTWLGTGKPGDALDPPQLAEPAGLAVAHGKLYVADTNNHRIAVVDLNTKAMSVLTIAGLKPPEISTNAPGIALLGPREAVPVQKIAPANFVEFEVSVQLPAEFKLNPAAPVTYQLTTDAPQTLIAQEQLNVREEAAAEGTTLKFRVPLAAQTGEATFHLAINYQYCREGERGVCKLGGAQYAIPIHVAKDANRSVIRLTATAK</sequence>
<feature type="region of interest" description="Disordered" evidence="2">
    <location>
        <begin position="61"/>
        <end position="108"/>
    </location>
</feature>
<dbReference type="CDD" id="cd03012">
    <property type="entry name" value="TlpA_like_DipZ_like"/>
    <property type="match status" value="1"/>
</dbReference>
<evidence type="ECO:0000256" key="2">
    <source>
        <dbReference type="SAM" id="MobiDB-lite"/>
    </source>
</evidence>
<dbReference type="PROSITE" id="PS51352">
    <property type="entry name" value="THIOREDOXIN_2"/>
    <property type="match status" value="1"/>
</dbReference>
<dbReference type="InterPro" id="IPR012336">
    <property type="entry name" value="Thioredoxin-like_fold"/>
</dbReference>
<dbReference type="PANTHER" id="PTHR46388">
    <property type="entry name" value="NHL REPEAT-CONTAINING PROTEIN 2"/>
    <property type="match status" value="1"/>
</dbReference>
<evidence type="ECO:0000313" key="4">
    <source>
        <dbReference type="EMBL" id="HGT40936.1"/>
    </source>
</evidence>
<dbReference type="AlphaFoldDB" id="A0A7C4LNL2"/>